<gene>
    <name evidence="3" type="ORF">PCOR1329_LOCUS11894</name>
</gene>
<dbReference type="EMBL" id="CAUYUJ010003447">
    <property type="protein sequence ID" value="CAK0805377.1"/>
    <property type="molecule type" value="Genomic_DNA"/>
</dbReference>
<feature type="signal peptide" evidence="2">
    <location>
        <begin position="1"/>
        <end position="17"/>
    </location>
</feature>
<evidence type="ECO:0000313" key="4">
    <source>
        <dbReference type="Proteomes" id="UP001189429"/>
    </source>
</evidence>
<organism evidence="3 4">
    <name type="scientific">Prorocentrum cordatum</name>
    <dbReference type="NCBI Taxonomy" id="2364126"/>
    <lineage>
        <taxon>Eukaryota</taxon>
        <taxon>Sar</taxon>
        <taxon>Alveolata</taxon>
        <taxon>Dinophyceae</taxon>
        <taxon>Prorocentrales</taxon>
        <taxon>Prorocentraceae</taxon>
        <taxon>Prorocentrum</taxon>
    </lineage>
</organism>
<keyword evidence="1" id="KW-1133">Transmembrane helix</keyword>
<comment type="caution">
    <text evidence="3">The sequence shown here is derived from an EMBL/GenBank/DDBJ whole genome shotgun (WGS) entry which is preliminary data.</text>
</comment>
<sequence length="836" mass="89123">MRVPLTAGALLVACVTARESISFVGECVRNGLDDGVPLIQTYARTAYAIAAASQPEEPFVRAAANRTVACAPYAGLGMAPTVGVDSVANVMSFYPPQAADSCSFNEHDSSVGPRPALLQVGQHVTETFHGVPPQAVVWAYLAGAFLVVAIMFHAVVGVQYDAPKGLAARYPEAEAWHRSKLDWLWMGWATPLIARWGCSENESLTKIHPADIPMSDPLDECDVCFKKFKGLWKEEVNRVGLANASLLKVVTRFVTYKKVFSIGLWNAVYEGFLFMGPPMAIKWVRPASPPGRVGRACQPVGERCVAGAAAAAEARGGPLGASAAASCQRVRAQSPAEERSSRVEAGGSMRRLLVLTDVGEEIDDEAALWMLTQHLRNNSDVEADVVFTTGNTVQRAMRWGEILATLEDGAARPSGGRLRYFLGPRTARHVRYPGSLGAAELGKVGMGGLHDAEFVGGLYDVVLQISPLEGFGGGPGSPPPGPEGALWRVHPRPGAIVPMLIVVGGEGATNFPLDELHTCWKALLVERGFRAVHVEQKNYVRWTPEFFGHMPPGLVDVVLEDEWNKSVGRIPPSAASLMVRFRVNAQVNYDVVARAYDAFCTLHGRSSAFAEATGWCRALSSQLREWVAAGYVRRSREADEAAGAGAQGNARISARVPGQTHAWEAMMSEACARDVRAALEGGPAPEGRARPALPDLSVDEAMGWAVHLVTTKLLTIAAWDAFACDGAGLSLDQVREYVLGTGARPPLDWRGFPPLRGDLAAVRREVVGNPMYDPCGMLVALAVVSSGQQASGAAELLRRGEALAPEEVRVGAVKASMGGCKGSDLAERLLGAAAAG</sequence>
<evidence type="ECO:0000313" key="3">
    <source>
        <dbReference type="EMBL" id="CAK0805377.1"/>
    </source>
</evidence>
<keyword evidence="1" id="KW-0472">Membrane</keyword>
<name>A0ABN9QHB3_9DINO</name>
<protein>
    <recommendedName>
        <fullName evidence="5">Inosine/uridine-preferring nucleoside hydrolase domain-containing protein</fullName>
    </recommendedName>
</protein>
<accession>A0ABN9QHB3</accession>
<evidence type="ECO:0000256" key="2">
    <source>
        <dbReference type="SAM" id="SignalP"/>
    </source>
</evidence>
<feature type="chain" id="PRO_5046415095" description="Inosine/uridine-preferring nucleoside hydrolase domain-containing protein" evidence="2">
    <location>
        <begin position="18"/>
        <end position="836"/>
    </location>
</feature>
<reference evidence="3" key="1">
    <citation type="submission" date="2023-10" db="EMBL/GenBank/DDBJ databases">
        <authorList>
            <person name="Chen Y."/>
            <person name="Shah S."/>
            <person name="Dougan E. K."/>
            <person name="Thang M."/>
            <person name="Chan C."/>
        </authorList>
    </citation>
    <scope>NUCLEOTIDE SEQUENCE [LARGE SCALE GENOMIC DNA]</scope>
</reference>
<keyword evidence="1" id="KW-0812">Transmembrane</keyword>
<feature type="transmembrane region" description="Helical" evidence="1">
    <location>
        <begin position="137"/>
        <end position="160"/>
    </location>
</feature>
<dbReference type="Proteomes" id="UP001189429">
    <property type="component" value="Unassembled WGS sequence"/>
</dbReference>
<keyword evidence="2" id="KW-0732">Signal</keyword>
<keyword evidence="4" id="KW-1185">Reference proteome</keyword>
<evidence type="ECO:0008006" key="5">
    <source>
        <dbReference type="Google" id="ProtNLM"/>
    </source>
</evidence>
<proteinExistence type="predicted"/>
<evidence type="ECO:0000256" key="1">
    <source>
        <dbReference type="SAM" id="Phobius"/>
    </source>
</evidence>